<dbReference type="CDD" id="cd00200">
    <property type="entry name" value="WD40"/>
    <property type="match status" value="1"/>
</dbReference>
<dbReference type="SMART" id="SM00320">
    <property type="entry name" value="WD40"/>
    <property type="match status" value="7"/>
</dbReference>
<dbReference type="InterPro" id="IPR036322">
    <property type="entry name" value="WD40_repeat_dom_sf"/>
</dbReference>
<gene>
    <name evidence="4" type="ORF">RFI_36367</name>
</gene>
<evidence type="ECO:0000313" key="5">
    <source>
        <dbReference type="Proteomes" id="UP000023152"/>
    </source>
</evidence>
<name>X6LHI9_RETFI</name>
<evidence type="ECO:0000256" key="1">
    <source>
        <dbReference type="ARBA" id="ARBA00022574"/>
    </source>
</evidence>
<sequence>IGSIEIEKKNQNKYQNNQHITEEQKEDHHIKLFHFTLLKAFDKCNGPVRNFDYVAFDNDQLLCFGSENNTVCLWNIKTNEQIQSFNGHSDYVNCVRFSPYHHYNDNNSHRNVICSSSADKTIRFWDIKDCKQFQVFDGHTSDVECIEFSSFNNGRYLCSGSTDKTIRLWDIETSKSLHVFNGHMNNLSCVDFSPLQSNNDINNKSNSIGIIGGNGYTICSGSYDNTIRIWDIESLKDVIVFKGHEDSILCVKYLPYESRISGGANIILSGSADQSVRLWDIRSNQQIQMFDEHTSVVSAVEYLSFGSNRDIICSGSFDNTIRFWDVRFNKQLDIIKKNKGDCGIICLKYLPLNDENSIHENTASNNDYYFNLCCGSFCGRIRIWG</sequence>
<feature type="non-terminal residue" evidence="4">
    <location>
        <position position="1"/>
    </location>
</feature>
<keyword evidence="1 3" id="KW-0853">WD repeat</keyword>
<organism evidence="4 5">
    <name type="scientific">Reticulomyxa filosa</name>
    <dbReference type="NCBI Taxonomy" id="46433"/>
    <lineage>
        <taxon>Eukaryota</taxon>
        <taxon>Sar</taxon>
        <taxon>Rhizaria</taxon>
        <taxon>Retaria</taxon>
        <taxon>Foraminifera</taxon>
        <taxon>Monothalamids</taxon>
        <taxon>Reticulomyxidae</taxon>
        <taxon>Reticulomyxa</taxon>
    </lineage>
</organism>
<dbReference type="Gene3D" id="2.130.10.10">
    <property type="entry name" value="YVTN repeat-like/Quinoprotein amine dehydrogenase"/>
    <property type="match status" value="2"/>
</dbReference>
<dbReference type="PROSITE" id="PS00678">
    <property type="entry name" value="WD_REPEATS_1"/>
    <property type="match status" value="5"/>
</dbReference>
<dbReference type="PROSITE" id="PS50082">
    <property type="entry name" value="WD_REPEATS_2"/>
    <property type="match status" value="5"/>
</dbReference>
<dbReference type="InterPro" id="IPR020472">
    <property type="entry name" value="WD40_PAC1"/>
</dbReference>
<feature type="repeat" description="WD" evidence="3">
    <location>
        <begin position="241"/>
        <end position="289"/>
    </location>
</feature>
<keyword evidence="2" id="KW-0677">Repeat</keyword>
<dbReference type="PROSITE" id="PS50294">
    <property type="entry name" value="WD_REPEATS_REGION"/>
    <property type="match status" value="3"/>
</dbReference>
<comment type="caution">
    <text evidence="4">The sequence shown here is derived from an EMBL/GenBank/DDBJ whole genome shotgun (WGS) entry which is preliminary data.</text>
</comment>
<evidence type="ECO:0000256" key="2">
    <source>
        <dbReference type="ARBA" id="ARBA00022737"/>
    </source>
</evidence>
<feature type="repeat" description="WD" evidence="3">
    <location>
        <begin position="85"/>
        <end position="135"/>
    </location>
</feature>
<feature type="repeat" description="WD" evidence="3">
    <location>
        <begin position="214"/>
        <end position="240"/>
    </location>
</feature>
<dbReference type="AlphaFoldDB" id="X6LHI9"/>
<dbReference type="PANTHER" id="PTHR44129">
    <property type="entry name" value="WD REPEAT-CONTAINING PROTEIN POP1"/>
    <property type="match status" value="1"/>
</dbReference>
<evidence type="ECO:0000313" key="4">
    <source>
        <dbReference type="EMBL" id="ETO01074.1"/>
    </source>
</evidence>
<evidence type="ECO:0000256" key="3">
    <source>
        <dbReference type="PROSITE-ProRule" id="PRU00221"/>
    </source>
</evidence>
<protein>
    <submittedName>
        <fullName evidence="4">Uncharacterized protein</fullName>
    </submittedName>
</protein>
<dbReference type="InterPro" id="IPR001680">
    <property type="entry name" value="WD40_rpt"/>
</dbReference>
<reference evidence="4 5" key="1">
    <citation type="journal article" date="2013" name="Curr. Biol.">
        <title>The Genome of the Foraminiferan Reticulomyxa filosa.</title>
        <authorList>
            <person name="Glockner G."/>
            <person name="Hulsmann N."/>
            <person name="Schleicher M."/>
            <person name="Noegel A.A."/>
            <person name="Eichinger L."/>
            <person name="Gallinger C."/>
            <person name="Pawlowski J."/>
            <person name="Sierra R."/>
            <person name="Euteneuer U."/>
            <person name="Pillet L."/>
            <person name="Moustafa A."/>
            <person name="Platzer M."/>
            <person name="Groth M."/>
            <person name="Szafranski K."/>
            <person name="Schliwa M."/>
        </authorList>
    </citation>
    <scope>NUCLEOTIDE SEQUENCE [LARGE SCALE GENOMIC DNA]</scope>
</reference>
<dbReference type="Proteomes" id="UP000023152">
    <property type="component" value="Unassembled WGS sequence"/>
</dbReference>
<accession>X6LHI9</accession>
<dbReference type="InterPro" id="IPR050349">
    <property type="entry name" value="WD_LIS1/nudF_dynein_reg"/>
</dbReference>
<keyword evidence="5" id="KW-1185">Reference proteome</keyword>
<dbReference type="SUPFAM" id="SSF50978">
    <property type="entry name" value="WD40 repeat-like"/>
    <property type="match status" value="1"/>
</dbReference>
<dbReference type="EMBL" id="ASPP01039315">
    <property type="protein sequence ID" value="ETO01074.1"/>
    <property type="molecule type" value="Genomic_DNA"/>
</dbReference>
<dbReference type="InterPro" id="IPR015943">
    <property type="entry name" value="WD40/YVTN_repeat-like_dom_sf"/>
</dbReference>
<dbReference type="InterPro" id="IPR019775">
    <property type="entry name" value="WD40_repeat_CS"/>
</dbReference>
<feature type="repeat" description="WD" evidence="3">
    <location>
        <begin position="290"/>
        <end position="334"/>
    </location>
</feature>
<feature type="repeat" description="WD" evidence="3">
    <location>
        <begin position="136"/>
        <end position="179"/>
    </location>
</feature>
<dbReference type="PRINTS" id="PR00320">
    <property type="entry name" value="GPROTEINBRPT"/>
</dbReference>
<dbReference type="Pfam" id="PF00400">
    <property type="entry name" value="WD40"/>
    <property type="match status" value="5"/>
</dbReference>
<proteinExistence type="predicted"/>
<dbReference type="OrthoDB" id="270624at2759"/>